<dbReference type="Pfam" id="PF00665">
    <property type="entry name" value="rve"/>
    <property type="match status" value="1"/>
</dbReference>
<reference evidence="2" key="1">
    <citation type="journal article" date="2016" name="Nat. Genet.">
        <title>The genome sequences of Arachis duranensis and Arachis ipaensis, the diploid ancestors of cultivated peanut.</title>
        <authorList>
            <person name="Bertioli D.J."/>
            <person name="Cannon S.B."/>
            <person name="Froenicke L."/>
            <person name="Huang G."/>
            <person name="Farmer A.D."/>
            <person name="Cannon E.K."/>
            <person name="Liu X."/>
            <person name="Gao D."/>
            <person name="Clevenger J."/>
            <person name="Dash S."/>
            <person name="Ren L."/>
            <person name="Moretzsohn M.C."/>
            <person name="Shirasawa K."/>
            <person name="Huang W."/>
            <person name="Vidigal B."/>
            <person name="Abernathy B."/>
            <person name="Chu Y."/>
            <person name="Niederhuth C.E."/>
            <person name="Umale P."/>
            <person name="Araujo A.C."/>
            <person name="Kozik A."/>
            <person name="Kim K.D."/>
            <person name="Burow M.D."/>
            <person name="Varshney R.K."/>
            <person name="Wang X."/>
            <person name="Zhang X."/>
            <person name="Barkley N."/>
            <person name="Guimaraes P.M."/>
            <person name="Isobe S."/>
            <person name="Guo B."/>
            <person name="Liao B."/>
            <person name="Stalker H.T."/>
            <person name="Schmitz R.J."/>
            <person name="Scheffler B.E."/>
            <person name="Leal-Bertioli S.C."/>
            <person name="Xun X."/>
            <person name="Jackson S.A."/>
            <person name="Michelmore R."/>
            <person name="Ozias-Akins P."/>
        </authorList>
    </citation>
    <scope>NUCLEOTIDE SEQUENCE [LARGE SCALE GENOMIC DNA]</scope>
    <source>
        <strain evidence="2">cv. V14167</strain>
    </source>
</reference>
<dbReference type="InterPro" id="IPR001584">
    <property type="entry name" value="Integrase_cat-core"/>
</dbReference>
<sequence length="224" mass="26215">MSSSGKKYFISFIDDYSRYMYLYMLHNKYETFDTFKLYKAEVEKQCEKQIKIMRSDRGGEFYERYTESGQAPGPFAKYIQEHGIMAQYTMPSTLDQNGVAERRKKTLLDMVKNNVLVDRMVDGQTLHNENVVQEHIVQEKPQEEGEAVMPLLLQEVDDATLRRSIRIRKPSSSSNYVVYLAESDYDVCYEKDSMTFSQAKKSRNSNLWLDTMKDEMNSMADNQV</sequence>
<dbReference type="InterPro" id="IPR039537">
    <property type="entry name" value="Retrotran_Ty1/copia-like"/>
</dbReference>
<dbReference type="PANTHER" id="PTHR42648">
    <property type="entry name" value="TRANSPOSASE, PUTATIVE-RELATED"/>
    <property type="match status" value="1"/>
</dbReference>
<dbReference type="KEGG" id="adu:107469445"/>
<dbReference type="GeneID" id="107469445"/>
<gene>
    <name evidence="3" type="primary">LOC107469445</name>
</gene>
<name>A0A6P4C977_ARADU</name>
<dbReference type="SUPFAM" id="SSF53098">
    <property type="entry name" value="Ribonuclease H-like"/>
    <property type="match status" value="1"/>
</dbReference>
<accession>A0A6P4C977</accession>
<dbReference type="OrthoDB" id="1935865at2759"/>
<proteinExistence type="predicted"/>
<organism evidence="2 3">
    <name type="scientific">Arachis duranensis</name>
    <name type="common">Wild peanut</name>
    <dbReference type="NCBI Taxonomy" id="130453"/>
    <lineage>
        <taxon>Eukaryota</taxon>
        <taxon>Viridiplantae</taxon>
        <taxon>Streptophyta</taxon>
        <taxon>Embryophyta</taxon>
        <taxon>Tracheophyta</taxon>
        <taxon>Spermatophyta</taxon>
        <taxon>Magnoliopsida</taxon>
        <taxon>eudicotyledons</taxon>
        <taxon>Gunneridae</taxon>
        <taxon>Pentapetalae</taxon>
        <taxon>rosids</taxon>
        <taxon>fabids</taxon>
        <taxon>Fabales</taxon>
        <taxon>Fabaceae</taxon>
        <taxon>Papilionoideae</taxon>
        <taxon>50 kb inversion clade</taxon>
        <taxon>dalbergioids sensu lato</taxon>
        <taxon>Dalbergieae</taxon>
        <taxon>Pterocarpus clade</taxon>
        <taxon>Arachis</taxon>
    </lineage>
</organism>
<dbReference type="InterPro" id="IPR036397">
    <property type="entry name" value="RNaseH_sf"/>
</dbReference>
<evidence type="ECO:0000259" key="1">
    <source>
        <dbReference type="PROSITE" id="PS50994"/>
    </source>
</evidence>
<dbReference type="Gene3D" id="3.30.420.10">
    <property type="entry name" value="Ribonuclease H-like superfamily/Ribonuclease H"/>
    <property type="match status" value="1"/>
</dbReference>
<evidence type="ECO:0000313" key="3">
    <source>
        <dbReference type="RefSeq" id="XP_015944303.1"/>
    </source>
</evidence>
<dbReference type="AlphaFoldDB" id="A0A6P4C977"/>
<dbReference type="PROSITE" id="PS50994">
    <property type="entry name" value="INTEGRASE"/>
    <property type="match status" value="1"/>
</dbReference>
<dbReference type="GO" id="GO:0003676">
    <property type="term" value="F:nucleic acid binding"/>
    <property type="evidence" value="ECO:0007669"/>
    <property type="project" value="InterPro"/>
</dbReference>
<feature type="domain" description="Integrase catalytic" evidence="1">
    <location>
        <begin position="1"/>
        <end position="158"/>
    </location>
</feature>
<keyword evidence="2" id="KW-1185">Reference proteome</keyword>
<reference evidence="3" key="2">
    <citation type="submission" date="2025-08" db="UniProtKB">
        <authorList>
            <consortium name="RefSeq"/>
        </authorList>
    </citation>
    <scope>IDENTIFICATION</scope>
    <source>
        <tissue evidence="3">Whole plant</tissue>
    </source>
</reference>
<dbReference type="InterPro" id="IPR012337">
    <property type="entry name" value="RNaseH-like_sf"/>
</dbReference>
<dbReference type="Proteomes" id="UP000515211">
    <property type="component" value="Chromosome 10"/>
</dbReference>
<dbReference type="RefSeq" id="XP_015944303.1">
    <property type="nucleotide sequence ID" value="XM_016088817.1"/>
</dbReference>
<protein>
    <submittedName>
        <fullName evidence="3">Uncharacterized protein LOC107469445</fullName>
    </submittedName>
</protein>
<evidence type="ECO:0000313" key="2">
    <source>
        <dbReference type="Proteomes" id="UP000515211"/>
    </source>
</evidence>
<dbReference type="GO" id="GO:0015074">
    <property type="term" value="P:DNA integration"/>
    <property type="evidence" value="ECO:0007669"/>
    <property type="project" value="InterPro"/>
</dbReference>
<dbReference type="PANTHER" id="PTHR42648:SF28">
    <property type="entry name" value="TRANSPOSON-ENCODED PROTEIN WITH RIBONUCLEASE H-LIKE AND RETROVIRUS ZINC FINGER-LIKE DOMAINS"/>
    <property type="match status" value="1"/>
</dbReference>